<evidence type="ECO:0000313" key="4">
    <source>
        <dbReference type="Proteomes" id="UP000000683"/>
    </source>
</evidence>
<dbReference type="InterPro" id="IPR011010">
    <property type="entry name" value="DNA_brk_join_enz"/>
</dbReference>
<dbReference type="SUPFAM" id="SSF56349">
    <property type="entry name" value="DNA breaking-rejoining enzymes"/>
    <property type="match status" value="1"/>
</dbReference>
<organism evidence="3 4">
    <name type="scientific">Alteromonas naphthalenivorans</name>
    <dbReference type="NCBI Taxonomy" id="715451"/>
    <lineage>
        <taxon>Bacteria</taxon>
        <taxon>Pseudomonadati</taxon>
        <taxon>Pseudomonadota</taxon>
        <taxon>Gammaproteobacteria</taxon>
        <taxon>Alteromonadales</taxon>
        <taxon>Alteromonadaceae</taxon>
        <taxon>Alteromonas/Salinimonas group</taxon>
        <taxon>Alteromonas</taxon>
    </lineage>
</organism>
<evidence type="ECO:0000313" key="3">
    <source>
        <dbReference type="EMBL" id="AEF04904.1"/>
    </source>
</evidence>
<gene>
    <name evidence="3" type="ordered locus">ambt_16995</name>
</gene>
<keyword evidence="4" id="KW-1185">Reference proteome</keyword>
<dbReference type="KEGG" id="alt:ambt_16995"/>
<evidence type="ECO:0000259" key="2">
    <source>
        <dbReference type="PROSITE" id="PS51360"/>
    </source>
</evidence>
<dbReference type="Gene3D" id="1.10.443.10">
    <property type="entry name" value="Intergrase catalytic core"/>
    <property type="match status" value="1"/>
</dbReference>
<dbReference type="GO" id="GO:0015074">
    <property type="term" value="P:DNA integration"/>
    <property type="evidence" value="ECO:0007669"/>
    <property type="project" value="InterPro"/>
</dbReference>
<feature type="domain" description="Plus3" evidence="2">
    <location>
        <begin position="276"/>
        <end position="313"/>
    </location>
</feature>
<dbReference type="InterPro" id="IPR013762">
    <property type="entry name" value="Integrase-like_cat_sf"/>
</dbReference>
<dbReference type="eggNOG" id="COG0582">
    <property type="taxonomic scope" value="Bacteria"/>
</dbReference>
<dbReference type="Proteomes" id="UP000000683">
    <property type="component" value="Chromosome"/>
</dbReference>
<proteinExistence type="predicted"/>
<dbReference type="GO" id="GO:0006310">
    <property type="term" value="P:DNA recombination"/>
    <property type="evidence" value="ECO:0007669"/>
    <property type="project" value="UniProtKB-KW"/>
</dbReference>
<dbReference type="OrthoDB" id="5394387at2"/>
<keyword evidence="1" id="KW-0233">DNA recombination</keyword>
<dbReference type="GO" id="GO:0003677">
    <property type="term" value="F:DNA binding"/>
    <property type="evidence" value="ECO:0007669"/>
    <property type="project" value="InterPro"/>
</dbReference>
<protein>
    <submittedName>
        <fullName evidence="3">Integrase</fullName>
    </submittedName>
</protein>
<sequence length="313" mass="35778">MARFRKSPLSPQKSESVAQKQAVKVMARMQGRDNPIKSIGTARGYTNCLKKVARYVNQQFNISLRELTPEQAKQYLDVRSEEVGQKTLDQERQAIQAMMLNVTKALDISDKKDRLSFIKSAKDEIEKSRAYTNQQVSMIASAQSEKHALATQISYAAGLRAHELYTLKPLEHREVEYRQEREETKNTLFNARNGMRYTVVGKGGLEREVLIPVHLVEKLESRRFAEPQKVKDRGIFYRSHYNIGGGNNWSSSFSAASKRTLFRSSGAHGVRHSYAQERMRELQRVGLSRSLAYKTVSHELGHLREAITAVYLR</sequence>
<dbReference type="EMBL" id="CP002339">
    <property type="protein sequence ID" value="AEF04904.1"/>
    <property type="molecule type" value="Genomic_DNA"/>
</dbReference>
<dbReference type="InterPro" id="IPR004343">
    <property type="entry name" value="Plus-3_dom"/>
</dbReference>
<evidence type="ECO:0000256" key="1">
    <source>
        <dbReference type="ARBA" id="ARBA00023172"/>
    </source>
</evidence>
<dbReference type="HOGENOM" id="CLU_060332_0_0_6"/>
<reference evidence="3 4" key="1">
    <citation type="journal article" date="2011" name="J. Bacteriol.">
        <title>Complete genome sequence of the polycyclic aromatic hydrocarbon-degrading bacterium Alteromonas sp. strain SN2.</title>
        <authorList>
            <person name="Jin H.M."/>
            <person name="Jeong H."/>
            <person name="Moon E.J."/>
            <person name="Math R.K."/>
            <person name="Lee K."/>
            <person name="Kim H.J."/>
            <person name="Jeon C.O."/>
            <person name="Oh T.K."/>
            <person name="Kim J.F."/>
        </authorList>
    </citation>
    <scope>NUCLEOTIDE SEQUENCE [LARGE SCALE GENOMIC DNA]</scope>
    <source>
        <strain evidence="4">JCM 17741 / KACC 18427 / KCTC 11700BP / SN2</strain>
    </source>
</reference>
<dbReference type="AlphaFoldDB" id="F5Z5H8"/>
<dbReference type="PROSITE" id="PS51360">
    <property type="entry name" value="PLUS3"/>
    <property type="match status" value="1"/>
</dbReference>
<accession>F5Z5H8</accession>
<name>F5Z5H8_ALTNA</name>